<proteinExistence type="predicted"/>
<dbReference type="Gene3D" id="1.20.1560.10">
    <property type="entry name" value="ABC transporter type 1, transmembrane domain"/>
    <property type="match status" value="1"/>
</dbReference>
<dbReference type="AlphaFoldDB" id="A0A9D1JIY5"/>
<evidence type="ECO:0000256" key="3">
    <source>
        <dbReference type="ARBA" id="ARBA00022475"/>
    </source>
</evidence>
<keyword evidence="4 9" id="KW-0812">Transmembrane</keyword>
<feature type="transmembrane region" description="Helical" evidence="9">
    <location>
        <begin position="123"/>
        <end position="145"/>
    </location>
</feature>
<dbReference type="InterPro" id="IPR027417">
    <property type="entry name" value="P-loop_NTPase"/>
</dbReference>
<organism evidence="12 13">
    <name type="scientific">Candidatus Limivivens intestinipullorum</name>
    <dbReference type="NCBI Taxonomy" id="2840858"/>
    <lineage>
        <taxon>Bacteria</taxon>
        <taxon>Bacillati</taxon>
        <taxon>Bacillota</taxon>
        <taxon>Clostridia</taxon>
        <taxon>Lachnospirales</taxon>
        <taxon>Lachnospiraceae</taxon>
        <taxon>Lachnospiraceae incertae sedis</taxon>
        <taxon>Candidatus Limivivens</taxon>
    </lineage>
</organism>
<dbReference type="InterPro" id="IPR039421">
    <property type="entry name" value="Type_1_exporter"/>
</dbReference>
<dbReference type="SMART" id="SM00382">
    <property type="entry name" value="AAA"/>
    <property type="match status" value="1"/>
</dbReference>
<dbReference type="PANTHER" id="PTHR43394">
    <property type="entry name" value="ATP-DEPENDENT PERMEASE MDL1, MITOCHONDRIAL"/>
    <property type="match status" value="1"/>
</dbReference>
<evidence type="ECO:0000313" key="13">
    <source>
        <dbReference type="Proteomes" id="UP000823935"/>
    </source>
</evidence>
<keyword evidence="3" id="KW-1003">Cell membrane</keyword>
<sequence>MKKIRSYMGRFWYGYLFAVFSMVAAIALDMLYPKITQKIVDDVITGGRMELLTGLLAGIVAVGIGRCIFGYCKEFTFDYLCSKIGSEIRKDLFRHIQTLSRSYFDDTNTGELMARVKDDVDKIWNALGYVGMLTLEVIIHVSMVLYCMFTLNWRLALVPLATMAVCGTVAVIMERKLDQIYEEISEENAVLTTVAEENLAGVRTVKAFAREKFEIQKFLSHNQRYYDLNISQSKMLVRYYPIFQFVGKALPVAMTILGGVAVMNGNMTLGALVAFVEYSRNCTWPMEMLGWLTNDLSSAVASYRKIKKIYQEQAVIRDCEEPVMLDEVKGEVAFDHVSFSLNGKEILRDITFRVPAGGTVGIMGATGSGKSSIVNLLQRFYDATEGTVSLDGTDVRRLSLRQLRSSVSVVLQDVFLFSDTIGENIRMGQRDCLDFSQIRQAAENAQAKDFIERMEEQYDTVVGERGVGLSGGQKQRISIARAIAKKAPVLILDDSTSALDMETEHEIQKTLQNLGGTTKMIIAHRISAVCHADEILYLEDGRIAERGTHRELMEKKGRYYETYLAQYGTYGVKGGEIAYGG</sequence>
<keyword evidence="6 12" id="KW-0067">ATP-binding</keyword>
<keyword evidence="2" id="KW-0813">Transport</keyword>
<comment type="caution">
    <text evidence="12">The sequence shown here is derived from an EMBL/GenBank/DDBJ whole genome shotgun (WGS) entry which is preliminary data.</text>
</comment>
<dbReference type="SUPFAM" id="SSF90123">
    <property type="entry name" value="ABC transporter transmembrane region"/>
    <property type="match status" value="1"/>
</dbReference>
<feature type="transmembrane region" description="Helical" evidence="9">
    <location>
        <begin position="151"/>
        <end position="173"/>
    </location>
</feature>
<feature type="transmembrane region" description="Helical" evidence="9">
    <location>
        <begin position="52"/>
        <end position="72"/>
    </location>
</feature>
<dbReference type="PROSITE" id="PS00211">
    <property type="entry name" value="ABC_TRANSPORTER_1"/>
    <property type="match status" value="1"/>
</dbReference>
<keyword evidence="5" id="KW-0547">Nucleotide-binding</keyword>
<dbReference type="GO" id="GO:0015421">
    <property type="term" value="F:ABC-type oligopeptide transporter activity"/>
    <property type="evidence" value="ECO:0007669"/>
    <property type="project" value="TreeGrafter"/>
</dbReference>
<dbReference type="InterPro" id="IPR011527">
    <property type="entry name" value="ABC1_TM_dom"/>
</dbReference>
<gene>
    <name evidence="12" type="ORF">IAB44_00780</name>
</gene>
<dbReference type="PANTHER" id="PTHR43394:SF1">
    <property type="entry name" value="ATP-BINDING CASSETTE SUB-FAMILY B MEMBER 10, MITOCHONDRIAL"/>
    <property type="match status" value="1"/>
</dbReference>
<evidence type="ECO:0000259" key="11">
    <source>
        <dbReference type="PROSITE" id="PS50929"/>
    </source>
</evidence>
<comment type="subcellular location">
    <subcellularLocation>
        <location evidence="1">Cell membrane</location>
        <topology evidence="1">Multi-pass membrane protein</topology>
    </subcellularLocation>
</comment>
<dbReference type="InterPro" id="IPR036640">
    <property type="entry name" value="ABC1_TM_sf"/>
</dbReference>
<dbReference type="Gene3D" id="3.40.50.300">
    <property type="entry name" value="P-loop containing nucleotide triphosphate hydrolases"/>
    <property type="match status" value="1"/>
</dbReference>
<dbReference type="Pfam" id="PF00005">
    <property type="entry name" value="ABC_tran"/>
    <property type="match status" value="1"/>
</dbReference>
<evidence type="ECO:0000256" key="7">
    <source>
        <dbReference type="ARBA" id="ARBA00022989"/>
    </source>
</evidence>
<keyword evidence="7 9" id="KW-1133">Transmembrane helix</keyword>
<evidence type="ECO:0000259" key="10">
    <source>
        <dbReference type="PROSITE" id="PS50893"/>
    </source>
</evidence>
<protein>
    <submittedName>
        <fullName evidence="12">ABC transporter ATP-binding protein</fullName>
    </submittedName>
</protein>
<reference evidence="12" key="2">
    <citation type="journal article" date="2021" name="PeerJ">
        <title>Extensive microbial diversity within the chicken gut microbiome revealed by metagenomics and culture.</title>
        <authorList>
            <person name="Gilroy R."/>
            <person name="Ravi A."/>
            <person name="Getino M."/>
            <person name="Pursley I."/>
            <person name="Horton D.L."/>
            <person name="Alikhan N.F."/>
            <person name="Baker D."/>
            <person name="Gharbi K."/>
            <person name="Hall N."/>
            <person name="Watson M."/>
            <person name="Adriaenssens E.M."/>
            <person name="Foster-Nyarko E."/>
            <person name="Jarju S."/>
            <person name="Secka A."/>
            <person name="Antonio M."/>
            <person name="Oren A."/>
            <person name="Chaudhuri R.R."/>
            <person name="La Ragione R."/>
            <person name="Hildebrand F."/>
            <person name="Pallen M.J."/>
        </authorList>
    </citation>
    <scope>NUCLEOTIDE SEQUENCE</scope>
    <source>
        <strain evidence="12">CHK190-19873</strain>
    </source>
</reference>
<evidence type="ECO:0000256" key="2">
    <source>
        <dbReference type="ARBA" id="ARBA00022448"/>
    </source>
</evidence>
<keyword evidence="8 9" id="KW-0472">Membrane</keyword>
<evidence type="ECO:0000256" key="6">
    <source>
        <dbReference type="ARBA" id="ARBA00022840"/>
    </source>
</evidence>
<evidence type="ECO:0000256" key="4">
    <source>
        <dbReference type="ARBA" id="ARBA00022692"/>
    </source>
</evidence>
<dbReference type="EMBL" id="DVIQ01000004">
    <property type="protein sequence ID" value="HIS30078.1"/>
    <property type="molecule type" value="Genomic_DNA"/>
</dbReference>
<dbReference type="GO" id="GO:0005886">
    <property type="term" value="C:plasma membrane"/>
    <property type="evidence" value="ECO:0007669"/>
    <property type="project" value="UniProtKB-SubCell"/>
</dbReference>
<dbReference type="InterPro" id="IPR003593">
    <property type="entry name" value="AAA+_ATPase"/>
</dbReference>
<dbReference type="PROSITE" id="PS50893">
    <property type="entry name" value="ABC_TRANSPORTER_2"/>
    <property type="match status" value="1"/>
</dbReference>
<name>A0A9D1JIY5_9FIRM</name>
<feature type="domain" description="ABC transmembrane type-1" evidence="11">
    <location>
        <begin position="16"/>
        <end position="298"/>
    </location>
</feature>
<dbReference type="InterPro" id="IPR003439">
    <property type="entry name" value="ABC_transporter-like_ATP-bd"/>
</dbReference>
<feature type="transmembrane region" description="Helical" evidence="9">
    <location>
        <begin position="12"/>
        <end position="32"/>
    </location>
</feature>
<dbReference type="InterPro" id="IPR017871">
    <property type="entry name" value="ABC_transporter-like_CS"/>
</dbReference>
<dbReference type="Pfam" id="PF00664">
    <property type="entry name" value="ABC_membrane"/>
    <property type="match status" value="1"/>
</dbReference>
<feature type="domain" description="ABC transporter" evidence="10">
    <location>
        <begin position="332"/>
        <end position="565"/>
    </location>
</feature>
<evidence type="ECO:0000256" key="8">
    <source>
        <dbReference type="ARBA" id="ARBA00023136"/>
    </source>
</evidence>
<dbReference type="FunFam" id="3.40.50.300:FF:000221">
    <property type="entry name" value="Multidrug ABC transporter ATP-binding protein"/>
    <property type="match status" value="1"/>
</dbReference>
<evidence type="ECO:0000256" key="1">
    <source>
        <dbReference type="ARBA" id="ARBA00004651"/>
    </source>
</evidence>
<dbReference type="SUPFAM" id="SSF52540">
    <property type="entry name" value="P-loop containing nucleoside triphosphate hydrolases"/>
    <property type="match status" value="1"/>
</dbReference>
<dbReference type="PROSITE" id="PS50929">
    <property type="entry name" value="ABC_TM1F"/>
    <property type="match status" value="1"/>
</dbReference>
<reference evidence="12" key="1">
    <citation type="submission" date="2020-10" db="EMBL/GenBank/DDBJ databases">
        <authorList>
            <person name="Gilroy R."/>
        </authorList>
    </citation>
    <scope>NUCLEOTIDE SEQUENCE</scope>
    <source>
        <strain evidence="12">CHK190-19873</strain>
    </source>
</reference>
<evidence type="ECO:0000313" key="12">
    <source>
        <dbReference type="EMBL" id="HIS30078.1"/>
    </source>
</evidence>
<dbReference type="GO" id="GO:0016887">
    <property type="term" value="F:ATP hydrolysis activity"/>
    <property type="evidence" value="ECO:0007669"/>
    <property type="project" value="InterPro"/>
</dbReference>
<accession>A0A9D1JIY5</accession>
<evidence type="ECO:0000256" key="5">
    <source>
        <dbReference type="ARBA" id="ARBA00022741"/>
    </source>
</evidence>
<dbReference type="Proteomes" id="UP000823935">
    <property type="component" value="Unassembled WGS sequence"/>
</dbReference>
<evidence type="ECO:0000256" key="9">
    <source>
        <dbReference type="SAM" id="Phobius"/>
    </source>
</evidence>
<dbReference type="CDD" id="cd18542">
    <property type="entry name" value="ABC_6TM_YknU_like"/>
    <property type="match status" value="1"/>
</dbReference>
<dbReference type="GO" id="GO:0005524">
    <property type="term" value="F:ATP binding"/>
    <property type="evidence" value="ECO:0007669"/>
    <property type="project" value="UniProtKB-KW"/>
</dbReference>